<organism evidence="3 4">
    <name type="scientific">Lysobacter antibioticus</name>
    <dbReference type="NCBI Taxonomy" id="84531"/>
    <lineage>
        <taxon>Bacteria</taxon>
        <taxon>Pseudomonadati</taxon>
        <taxon>Pseudomonadota</taxon>
        <taxon>Gammaproteobacteria</taxon>
        <taxon>Lysobacterales</taxon>
        <taxon>Lysobacteraceae</taxon>
        <taxon>Lysobacter</taxon>
    </lineage>
</organism>
<gene>
    <name evidence="3" type="ORF">LA76x_3767</name>
</gene>
<keyword evidence="1" id="KW-0732">Signal</keyword>
<evidence type="ECO:0000256" key="1">
    <source>
        <dbReference type="SAM" id="SignalP"/>
    </source>
</evidence>
<dbReference type="SUPFAM" id="SSF51430">
    <property type="entry name" value="NAD(P)-linked oxidoreductase"/>
    <property type="match status" value="1"/>
</dbReference>
<feature type="domain" description="NADP-dependent oxidoreductase" evidence="2">
    <location>
        <begin position="71"/>
        <end position="323"/>
    </location>
</feature>
<dbReference type="STRING" id="84531.LA76x_3767"/>
<dbReference type="PANTHER" id="PTHR43312">
    <property type="entry name" value="D-THREO-ALDOSE 1-DEHYDROGENASE"/>
    <property type="match status" value="1"/>
</dbReference>
<name>A0A0S2FEC7_LYSAN</name>
<evidence type="ECO:0000259" key="2">
    <source>
        <dbReference type="Pfam" id="PF00248"/>
    </source>
</evidence>
<dbReference type="PROSITE" id="PS51318">
    <property type="entry name" value="TAT"/>
    <property type="match status" value="1"/>
</dbReference>
<dbReference type="AlphaFoldDB" id="A0A0S2FEC7"/>
<evidence type="ECO:0000313" key="3">
    <source>
        <dbReference type="EMBL" id="ALN81889.1"/>
    </source>
</evidence>
<accession>A0A0S2FEC7</accession>
<dbReference type="EMBL" id="CP011129">
    <property type="protein sequence ID" value="ALN81889.1"/>
    <property type="molecule type" value="Genomic_DNA"/>
</dbReference>
<dbReference type="Proteomes" id="UP000060787">
    <property type="component" value="Chromosome"/>
</dbReference>
<dbReference type="CDD" id="cd19095">
    <property type="entry name" value="AKR_PA4992-like"/>
    <property type="match status" value="1"/>
</dbReference>
<proteinExistence type="predicted"/>
<evidence type="ECO:0000313" key="4">
    <source>
        <dbReference type="Proteomes" id="UP000060787"/>
    </source>
</evidence>
<dbReference type="eggNOG" id="COG0656">
    <property type="taxonomic scope" value="Bacteria"/>
</dbReference>
<dbReference type="PANTHER" id="PTHR43312:SF1">
    <property type="entry name" value="NADP-DEPENDENT OXIDOREDUCTASE DOMAIN-CONTAINING PROTEIN"/>
    <property type="match status" value="1"/>
</dbReference>
<reference evidence="3 4" key="1">
    <citation type="journal article" date="2015" name="BMC Genomics">
        <title>Comparative genomics and metabolic profiling of the genus Lysobacter.</title>
        <authorList>
            <person name="de Bruijn I."/>
            <person name="Cheng X."/>
            <person name="de Jager V."/>
            <person name="Exposito R.G."/>
            <person name="Watrous J."/>
            <person name="Patel N."/>
            <person name="Postma J."/>
            <person name="Dorrestein P.C."/>
            <person name="Kobayashi D."/>
            <person name="Raaijmakers J.M."/>
        </authorList>
    </citation>
    <scope>NUCLEOTIDE SEQUENCE [LARGE SCALE GENOMIC DNA]</scope>
    <source>
        <strain evidence="3 4">76</strain>
    </source>
</reference>
<sequence length="328" mass="34922">MASRRDFLGTVSLAASGFALAPLAACSHESPPAPTQTPSAEIPAAAPAETPFSGTLLKRTIPATGESIPVIGMGTSGSFEVGTDAASRAPLREVLKRFVDAGASVIDTAPTYSSAEDVLGDLVAEAKLRERLFLATKLSGVNGRDEGLAQFEASLRRLRTDRIDLLQVHNLGDTRTQLALARELKQQGKVRLVGLTHYREPAQAQLAQDMRAFKPDFVQINYSPVSRAAERTVFPLARELGIAVMINRAFEDGRLFSQVKGKPLPPWASEAGADSWAQLFLKFALSEAAVTVVIPATSKPKNQTDNLKAGVGPVLDAKQREALVAAIG</sequence>
<protein>
    <submittedName>
        <fullName evidence="3">Aldo/keto reductase family protein</fullName>
    </submittedName>
</protein>
<feature type="chain" id="PRO_5006597266" evidence="1">
    <location>
        <begin position="22"/>
        <end position="328"/>
    </location>
</feature>
<dbReference type="Gene3D" id="3.20.20.100">
    <property type="entry name" value="NADP-dependent oxidoreductase domain"/>
    <property type="match status" value="1"/>
</dbReference>
<dbReference type="KEGG" id="lab:LA76x_3767"/>
<dbReference type="RefSeq" id="WP_057918799.1">
    <property type="nucleotide sequence ID" value="NZ_CP011129.1"/>
</dbReference>
<dbReference type="Pfam" id="PF00248">
    <property type="entry name" value="Aldo_ket_red"/>
    <property type="match status" value="1"/>
</dbReference>
<dbReference type="PATRIC" id="fig|84531.8.peg.3784"/>
<dbReference type="InterPro" id="IPR006311">
    <property type="entry name" value="TAT_signal"/>
</dbReference>
<dbReference type="InterPro" id="IPR023210">
    <property type="entry name" value="NADP_OxRdtase_dom"/>
</dbReference>
<feature type="signal peptide" evidence="1">
    <location>
        <begin position="1"/>
        <end position="21"/>
    </location>
</feature>
<keyword evidence="4" id="KW-1185">Reference proteome</keyword>
<dbReference type="InterPro" id="IPR053135">
    <property type="entry name" value="AKR2_Oxidoreductase"/>
</dbReference>
<dbReference type="InterPro" id="IPR036812">
    <property type="entry name" value="NAD(P)_OxRdtase_dom_sf"/>
</dbReference>